<evidence type="ECO:0000313" key="6">
    <source>
        <dbReference type="EMBL" id="BAN20215.1"/>
    </source>
</evidence>
<evidence type="ECO:0000256" key="2">
    <source>
        <dbReference type="ARBA" id="ARBA00022729"/>
    </source>
</evidence>
<proteinExistence type="evidence at transcript level"/>
<reference evidence="6" key="1">
    <citation type="journal article" date="2013" name="PLoS ONE">
        <title>Gene expression in gut symbiotic organ of stinkbug affected by extracellular bacterial symbiont.</title>
        <authorList>
            <person name="Futahashi R."/>
            <person name="Tanaka K."/>
            <person name="Tanahashi M."/>
            <person name="Nikoh N."/>
            <person name="Kikuchi Y."/>
            <person name="Lee B.L."/>
            <person name="Fukatsu T."/>
        </authorList>
    </citation>
    <scope>NUCLEOTIDE SEQUENCE</scope>
    <source>
        <tissue evidence="6">Midgut</tissue>
    </source>
</reference>
<dbReference type="SMART" id="SM00369">
    <property type="entry name" value="LRR_TYP"/>
    <property type="match status" value="6"/>
</dbReference>
<keyword evidence="4" id="KW-0472">Membrane</keyword>
<keyword evidence="3" id="KW-0677">Repeat</keyword>
<accession>R4WI11</accession>
<sequence>MWRLVTAGLLSLFVVNSRGMEMCERCNCSGGVVNCSLKRMEDHMNDTVWQGIINVDVFILDYNGFVHLKTFPLFGTSKLSIRHNLIAKIDDGAFRFITNLTELDLSYNHLTSQSLTPHVFRGNYSPEKYEPLKNLEILRLSGNLLHSLHNDLFEHLPSLKVLTIDSNPFKILDLSTSIAIASVYNLQVLDLSSTMLKSLPDNLIHSPKYLTVMNLSSNYFTEIPKQLQEAHSLEELILNDNPISKIRNCPLVKTLKVLRMDWMPALRTIESRSLSNLTGLTELHCSHNRHLQFIAEDAFTLPPEGEEESPTWPPLAKIFLSHNDLRYLDFDLISRWDKLKQIDIQMNPWVCDCNNQWMLSTLIPYINQTNASLTAGLVCNEPPELLDVSMYELSARNSKMRCLDLYGNRPENDGRILVSIFICVMILIPIVMGAIVIFSYRFHRKSYSHNFSYIHIANQSKENI</sequence>
<dbReference type="Pfam" id="PF13855">
    <property type="entry name" value="LRR_8"/>
    <property type="match status" value="3"/>
</dbReference>
<dbReference type="PANTHER" id="PTHR24369:SF210">
    <property type="entry name" value="CHAOPTIN-RELATED"/>
    <property type="match status" value="1"/>
</dbReference>
<keyword evidence="4" id="KW-1133">Transmembrane helix</keyword>
<dbReference type="AlphaFoldDB" id="R4WI11"/>
<organism evidence="6">
    <name type="scientific">Riptortus pedestris</name>
    <name type="common">Bean bug</name>
    <dbReference type="NCBI Taxonomy" id="329032"/>
    <lineage>
        <taxon>Eukaryota</taxon>
        <taxon>Metazoa</taxon>
        <taxon>Ecdysozoa</taxon>
        <taxon>Arthropoda</taxon>
        <taxon>Hexapoda</taxon>
        <taxon>Insecta</taxon>
        <taxon>Pterygota</taxon>
        <taxon>Neoptera</taxon>
        <taxon>Paraneoptera</taxon>
        <taxon>Hemiptera</taxon>
        <taxon>Heteroptera</taxon>
        <taxon>Panheteroptera</taxon>
        <taxon>Pentatomomorpha</taxon>
        <taxon>Coreoidea</taxon>
        <taxon>Alydidae</taxon>
        <taxon>Riptortus</taxon>
    </lineage>
</organism>
<name>R4WI11_RIPPE</name>
<keyword evidence="2 5" id="KW-0732">Signal</keyword>
<keyword evidence="4 6" id="KW-0812">Transmembrane</keyword>
<dbReference type="InterPro" id="IPR001611">
    <property type="entry name" value="Leu-rich_rpt"/>
</dbReference>
<dbReference type="PROSITE" id="PS51450">
    <property type="entry name" value="LRR"/>
    <property type="match status" value="3"/>
</dbReference>
<keyword evidence="1" id="KW-0433">Leucine-rich repeat</keyword>
<protein>
    <submittedName>
        <fullName evidence="6">Leucine-rich transmembrane protein</fullName>
    </submittedName>
</protein>
<evidence type="ECO:0000256" key="4">
    <source>
        <dbReference type="SAM" id="Phobius"/>
    </source>
</evidence>
<evidence type="ECO:0000256" key="3">
    <source>
        <dbReference type="ARBA" id="ARBA00022737"/>
    </source>
</evidence>
<dbReference type="InterPro" id="IPR050541">
    <property type="entry name" value="LRR_TM_domain-containing"/>
</dbReference>
<feature type="transmembrane region" description="Helical" evidence="4">
    <location>
        <begin position="416"/>
        <end position="440"/>
    </location>
</feature>
<feature type="chain" id="PRO_5004381336" evidence="5">
    <location>
        <begin position="20"/>
        <end position="464"/>
    </location>
</feature>
<dbReference type="Gene3D" id="3.80.10.10">
    <property type="entry name" value="Ribonuclease Inhibitor"/>
    <property type="match status" value="3"/>
</dbReference>
<dbReference type="SUPFAM" id="SSF52058">
    <property type="entry name" value="L domain-like"/>
    <property type="match status" value="1"/>
</dbReference>
<dbReference type="GO" id="GO:0005886">
    <property type="term" value="C:plasma membrane"/>
    <property type="evidence" value="ECO:0007669"/>
    <property type="project" value="TreeGrafter"/>
</dbReference>
<evidence type="ECO:0000256" key="1">
    <source>
        <dbReference type="ARBA" id="ARBA00022614"/>
    </source>
</evidence>
<dbReference type="InterPro" id="IPR003591">
    <property type="entry name" value="Leu-rich_rpt_typical-subtyp"/>
</dbReference>
<evidence type="ECO:0000256" key="5">
    <source>
        <dbReference type="SAM" id="SignalP"/>
    </source>
</evidence>
<dbReference type="EMBL" id="AK417000">
    <property type="protein sequence ID" value="BAN20215.1"/>
    <property type="molecule type" value="mRNA"/>
</dbReference>
<feature type="signal peptide" evidence="5">
    <location>
        <begin position="1"/>
        <end position="19"/>
    </location>
</feature>
<dbReference type="InterPro" id="IPR032675">
    <property type="entry name" value="LRR_dom_sf"/>
</dbReference>
<dbReference type="PANTHER" id="PTHR24369">
    <property type="entry name" value="ANTIGEN BSP, PUTATIVE-RELATED"/>
    <property type="match status" value="1"/>
</dbReference>